<reference evidence="1" key="1">
    <citation type="submission" date="2024-09" db="EMBL/GenBank/DDBJ databases">
        <title>Black Yeasts Isolated from many extreme environments.</title>
        <authorList>
            <person name="Coleine C."/>
            <person name="Stajich J.E."/>
            <person name="Selbmann L."/>
        </authorList>
    </citation>
    <scope>NUCLEOTIDE SEQUENCE</scope>
    <source>
        <strain evidence="1">CCFEE 5737</strain>
    </source>
</reference>
<keyword evidence="2" id="KW-1185">Reference proteome</keyword>
<gene>
    <name evidence="1" type="ORF">LTS18_008632</name>
</gene>
<comment type="caution">
    <text evidence="1">The sequence shown here is derived from an EMBL/GenBank/DDBJ whole genome shotgun (WGS) entry which is preliminary data.</text>
</comment>
<evidence type="ECO:0000313" key="2">
    <source>
        <dbReference type="Proteomes" id="UP001186974"/>
    </source>
</evidence>
<evidence type="ECO:0000313" key="1">
    <source>
        <dbReference type="EMBL" id="KAK3060394.1"/>
    </source>
</evidence>
<proteinExistence type="predicted"/>
<dbReference type="EMBL" id="JAWDJW010008604">
    <property type="protein sequence ID" value="KAK3060394.1"/>
    <property type="molecule type" value="Genomic_DNA"/>
</dbReference>
<sequence>MAVFLINIALLAVTALCFPIILRSVGTAVGWYLRSSTLPRRNLLLERVATEERESQANRSRSDETEDEEWEKIESVGIHTATNGGTRGKEWMGIVGFFHPF</sequence>
<dbReference type="Proteomes" id="UP001186974">
    <property type="component" value="Unassembled WGS sequence"/>
</dbReference>
<feature type="non-terminal residue" evidence="1">
    <location>
        <position position="101"/>
    </location>
</feature>
<accession>A0ACC3D1N5</accession>
<organism evidence="1 2">
    <name type="scientific">Coniosporium uncinatum</name>
    <dbReference type="NCBI Taxonomy" id="93489"/>
    <lineage>
        <taxon>Eukaryota</taxon>
        <taxon>Fungi</taxon>
        <taxon>Dikarya</taxon>
        <taxon>Ascomycota</taxon>
        <taxon>Pezizomycotina</taxon>
        <taxon>Dothideomycetes</taxon>
        <taxon>Dothideomycetes incertae sedis</taxon>
        <taxon>Coniosporium</taxon>
    </lineage>
</organism>
<protein>
    <submittedName>
        <fullName evidence="1">Uncharacterized protein</fullName>
    </submittedName>
</protein>
<name>A0ACC3D1N5_9PEZI</name>